<proteinExistence type="predicted"/>
<name>A0A2M7RKA2_9BACT</name>
<evidence type="ECO:0000256" key="1">
    <source>
        <dbReference type="SAM" id="Phobius"/>
    </source>
</evidence>
<accession>A0A2M7RKA2</accession>
<protein>
    <submittedName>
        <fullName evidence="2">Uncharacterized protein</fullName>
    </submittedName>
</protein>
<keyword evidence="1" id="KW-0812">Transmembrane</keyword>
<keyword evidence="1" id="KW-0472">Membrane</keyword>
<keyword evidence="1" id="KW-1133">Transmembrane helix</keyword>
<dbReference type="EMBL" id="PFMD01000009">
    <property type="protein sequence ID" value="PIY97193.1"/>
    <property type="molecule type" value="Genomic_DNA"/>
</dbReference>
<evidence type="ECO:0000313" key="3">
    <source>
        <dbReference type="Proteomes" id="UP000230779"/>
    </source>
</evidence>
<gene>
    <name evidence="2" type="ORF">COY66_00895</name>
</gene>
<comment type="caution">
    <text evidence="2">The sequence shown here is derived from an EMBL/GenBank/DDBJ whole genome shotgun (WGS) entry which is preliminary data.</text>
</comment>
<dbReference type="AlphaFoldDB" id="A0A2M7RKA2"/>
<dbReference type="Proteomes" id="UP000230779">
    <property type="component" value="Unassembled WGS sequence"/>
</dbReference>
<feature type="transmembrane region" description="Helical" evidence="1">
    <location>
        <begin position="44"/>
        <end position="67"/>
    </location>
</feature>
<reference evidence="2 3" key="1">
    <citation type="submission" date="2017-09" db="EMBL/GenBank/DDBJ databases">
        <title>Depth-based differentiation of microbial function through sediment-hosted aquifers and enrichment of novel symbionts in the deep terrestrial subsurface.</title>
        <authorList>
            <person name="Probst A.J."/>
            <person name="Ladd B."/>
            <person name="Jarett J.K."/>
            <person name="Geller-Mcgrath D.E."/>
            <person name="Sieber C.M."/>
            <person name="Emerson J.B."/>
            <person name="Anantharaman K."/>
            <person name="Thomas B.C."/>
            <person name="Malmstrom R."/>
            <person name="Stieglmeier M."/>
            <person name="Klingl A."/>
            <person name="Woyke T."/>
            <person name="Ryan C.M."/>
            <person name="Banfield J.F."/>
        </authorList>
    </citation>
    <scope>NUCLEOTIDE SEQUENCE [LARGE SCALE GENOMIC DNA]</scope>
    <source>
        <strain evidence="2">CG_4_10_14_0_8_um_filter_42_10</strain>
    </source>
</reference>
<evidence type="ECO:0000313" key="2">
    <source>
        <dbReference type="EMBL" id="PIY97193.1"/>
    </source>
</evidence>
<organism evidence="2 3">
    <name type="scientific">Candidatus Kerfeldbacteria bacterium CG_4_10_14_0_8_um_filter_42_10</name>
    <dbReference type="NCBI Taxonomy" id="2014248"/>
    <lineage>
        <taxon>Bacteria</taxon>
        <taxon>Candidatus Kerfeldiibacteriota</taxon>
    </lineage>
</organism>
<sequence length="68" mass="7850">MEKEEKKEFTSDVSQAINAAMSDPRYWARRRSKWDEWSSPVGLGLAWTLFIVPLGLFLVLLHMAGLLR</sequence>